<feature type="transmembrane region" description="Helical" evidence="1">
    <location>
        <begin position="141"/>
        <end position="162"/>
    </location>
</feature>
<feature type="transmembrane region" description="Helical" evidence="1">
    <location>
        <begin position="59"/>
        <end position="80"/>
    </location>
</feature>
<dbReference type="STRING" id="29760.F6I6Q8"/>
<keyword evidence="1" id="KW-1133">Transmembrane helix</keyword>
<keyword evidence="3" id="KW-1185">Reference proteome</keyword>
<gene>
    <name evidence="2" type="ordered locus">VIT_12s0121g00040</name>
</gene>
<evidence type="ECO:0000313" key="3">
    <source>
        <dbReference type="Proteomes" id="UP000009183"/>
    </source>
</evidence>
<dbReference type="PaxDb" id="29760-VIT_12s0121g00040.t01"/>
<dbReference type="InParanoid" id="F6I6Q8"/>
<dbReference type="EMBL" id="FN596758">
    <property type="protein sequence ID" value="CCB62626.1"/>
    <property type="molecule type" value="Genomic_DNA"/>
</dbReference>
<organism evidence="2 3">
    <name type="scientific">Vitis vinifera</name>
    <name type="common">Grape</name>
    <dbReference type="NCBI Taxonomy" id="29760"/>
    <lineage>
        <taxon>Eukaryota</taxon>
        <taxon>Viridiplantae</taxon>
        <taxon>Streptophyta</taxon>
        <taxon>Embryophyta</taxon>
        <taxon>Tracheophyta</taxon>
        <taxon>Spermatophyta</taxon>
        <taxon>Magnoliopsida</taxon>
        <taxon>eudicotyledons</taxon>
        <taxon>Gunneridae</taxon>
        <taxon>Pentapetalae</taxon>
        <taxon>rosids</taxon>
        <taxon>Vitales</taxon>
        <taxon>Vitaceae</taxon>
        <taxon>Viteae</taxon>
        <taxon>Vitis</taxon>
    </lineage>
</organism>
<evidence type="ECO:0000256" key="1">
    <source>
        <dbReference type="SAM" id="Phobius"/>
    </source>
</evidence>
<sequence length="274" mass="31580">MVAHCPELLFSQFRRSEPSLVFKSTFRVASSISTIRAIITSSFGIQSHRYHFSVLAFRAIITVAFSVSVIRAITISSLMFRAIIAFQFWRSEPSLLFSFGAQSLHYFQFSIQSLHHFSVWRSEPSSLFSFGVQSHHHFSVLAFRAITIFSLAFRAIIAFQFWRSKPSPLFSFGVQSHHYHFQFDVHSHIHQYQHSEPSSLLSLMFRVTLPVLAFRAIITSVWRLQPSSLFSFGVQSHHYFQFGVQSHHRFSVSVIRAITTSPFGIQSHRYHSSV</sequence>
<reference evidence="3" key="1">
    <citation type="journal article" date="2007" name="Nature">
        <title>The grapevine genome sequence suggests ancestral hexaploidization in major angiosperm phyla.</title>
        <authorList>
            <consortium name="The French-Italian Public Consortium for Grapevine Genome Characterization."/>
            <person name="Jaillon O."/>
            <person name="Aury J.-M."/>
            <person name="Noel B."/>
            <person name="Policriti A."/>
            <person name="Clepet C."/>
            <person name="Casagrande A."/>
            <person name="Choisne N."/>
            <person name="Aubourg S."/>
            <person name="Vitulo N."/>
            <person name="Jubin C."/>
            <person name="Vezzi A."/>
            <person name="Legeai F."/>
            <person name="Hugueney P."/>
            <person name="Dasilva C."/>
            <person name="Horner D."/>
            <person name="Mica E."/>
            <person name="Jublot D."/>
            <person name="Poulain J."/>
            <person name="Bruyere C."/>
            <person name="Billault A."/>
            <person name="Segurens B."/>
            <person name="Gouyvenoux M."/>
            <person name="Ugarte E."/>
            <person name="Cattonaro F."/>
            <person name="Anthouard V."/>
            <person name="Vico V."/>
            <person name="Del Fabbro C."/>
            <person name="Alaux M."/>
            <person name="Di Gaspero G."/>
            <person name="Dumas V."/>
            <person name="Felice N."/>
            <person name="Paillard S."/>
            <person name="Juman I."/>
            <person name="Moroldo M."/>
            <person name="Scalabrin S."/>
            <person name="Canaguier A."/>
            <person name="Le Clainche I."/>
            <person name="Malacrida G."/>
            <person name="Durand E."/>
            <person name="Pesole G."/>
            <person name="Laucou V."/>
            <person name="Chatelet P."/>
            <person name="Merdinoglu D."/>
            <person name="Delledonne M."/>
            <person name="Pezzotti M."/>
            <person name="Lecharny A."/>
            <person name="Scarpelli C."/>
            <person name="Artiguenave F."/>
            <person name="Pe M.E."/>
            <person name="Valle G."/>
            <person name="Morgante M."/>
            <person name="Caboche M."/>
            <person name="Adam-Blondon A.-F."/>
            <person name="Weissenbach J."/>
            <person name="Quetier F."/>
            <person name="Wincker P."/>
        </authorList>
    </citation>
    <scope>NUCLEOTIDE SEQUENCE [LARGE SCALE GENOMIC DNA]</scope>
    <source>
        <strain evidence="3">cv. Pinot noir / PN40024</strain>
    </source>
</reference>
<keyword evidence="1" id="KW-0472">Membrane</keyword>
<keyword evidence="1" id="KW-0812">Transmembrane</keyword>
<dbReference type="Proteomes" id="UP000009183">
    <property type="component" value="Chromosome 12"/>
</dbReference>
<name>F6I6Q8_VITVI</name>
<dbReference type="HOGENOM" id="CLU_1017116_0_0_1"/>
<protein>
    <submittedName>
        <fullName evidence="2">Uncharacterized protein</fullName>
    </submittedName>
</protein>
<proteinExistence type="predicted"/>
<evidence type="ECO:0000313" key="2">
    <source>
        <dbReference type="EMBL" id="CCB62626.1"/>
    </source>
</evidence>
<dbReference type="AlphaFoldDB" id="F6I6Q8"/>
<accession>F6I6Q8</accession>